<evidence type="ECO:0000313" key="2">
    <source>
        <dbReference type="Proteomes" id="UP001147782"/>
    </source>
</evidence>
<evidence type="ECO:0000313" key="1">
    <source>
        <dbReference type="EMBL" id="KAJ5380750.1"/>
    </source>
</evidence>
<dbReference type="GeneID" id="81435286"/>
<dbReference type="RefSeq" id="XP_056558321.1">
    <property type="nucleotide sequence ID" value="XM_056696109.1"/>
</dbReference>
<dbReference type="Proteomes" id="UP001147782">
    <property type="component" value="Unassembled WGS sequence"/>
</dbReference>
<reference evidence="1" key="2">
    <citation type="journal article" date="2023" name="IMA Fungus">
        <title>Comparative genomic study of the Penicillium genus elucidates a diverse pangenome and 15 lateral gene transfer events.</title>
        <authorList>
            <person name="Petersen C."/>
            <person name="Sorensen T."/>
            <person name="Nielsen M.R."/>
            <person name="Sondergaard T.E."/>
            <person name="Sorensen J.L."/>
            <person name="Fitzpatrick D.A."/>
            <person name="Frisvad J.C."/>
            <person name="Nielsen K.L."/>
        </authorList>
    </citation>
    <scope>NUCLEOTIDE SEQUENCE</scope>
    <source>
        <strain evidence="1">IBT 29864</strain>
    </source>
</reference>
<accession>A0A9W9SLT7</accession>
<reference evidence="1" key="1">
    <citation type="submission" date="2022-11" db="EMBL/GenBank/DDBJ databases">
        <authorList>
            <person name="Petersen C."/>
        </authorList>
    </citation>
    <scope>NUCLEOTIDE SEQUENCE</scope>
    <source>
        <strain evidence="1">IBT 29864</strain>
    </source>
</reference>
<organism evidence="1 2">
    <name type="scientific">Penicillium cataractarum</name>
    <dbReference type="NCBI Taxonomy" id="2100454"/>
    <lineage>
        <taxon>Eukaryota</taxon>
        <taxon>Fungi</taxon>
        <taxon>Dikarya</taxon>
        <taxon>Ascomycota</taxon>
        <taxon>Pezizomycotina</taxon>
        <taxon>Eurotiomycetes</taxon>
        <taxon>Eurotiomycetidae</taxon>
        <taxon>Eurotiales</taxon>
        <taxon>Aspergillaceae</taxon>
        <taxon>Penicillium</taxon>
    </lineage>
</organism>
<proteinExistence type="predicted"/>
<dbReference type="OrthoDB" id="1919336at2759"/>
<dbReference type="EMBL" id="JAPZBS010000002">
    <property type="protein sequence ID" value="KAJ5380750.1"/>
    <property type="molecule type" value="Genomic_DNA"/>
</dbReference>
<protein>
    <submittedName>
        <fullName evidence="1">Uncharacterized protein</fullName>
    </submittedName>
</protein>
<comment type="caution">
    <text evidence="1">The sequence shown here is derived from an EMBL/GenBank/DDBJ whole genome shotgun (WGS) entry which is preliminary data.</text>
</comment>
<keyword evidence="2" id="KW-1185">Reference proteome</keyword>
<sequence>MPDWRGFVTKDQLEANVLHQAVGSFLPLLDLPTAHPDFFKVRNYIVGIACQDAGVMNALLTCGALLMSTEDDIYIARSLQYYSQSIVNFQKNVKHVQSDTRLSEAMLDTLAVNSWGEHTLFDHRCHILGACRIYQFRLEHLKDGVNRSRNSRILQRIESESIIHQVCLMQLALPILDDPEHNVILETLWPSIEAELATPLFGQASWSPHESPVLGLPWQIYKLAYDANTTSIANDPEIITFLLRECDIWKQRLEAMALNEQTSLQGRLHLSALSILLYSKLLQQHQMNESLHSMPLDSHEMSSRPLQDALSILEYFPEFLSLDDTFHGIICLIILKKNINDAIYLAFIENVLNIKWEKNRCHQIRRLMN</sequence>
<name>A0A9W9SLT7_9EURO</name>
<gene>
    <name evidence="1" type="ORF">N7496_003178</name>
</gene>
<dbReference type="AlphaFoldDB" id="A0A9W9SLT7"/>